<evidence type="ECO:0000313" key="3">
    <source>
        <dbReference type="EMBL" id="MBS4212853.1"/>
    </source>
</evidence>
<dbReference type="Proteomes" id="UP000679749">
    <property type="component" value="Unassembled WGS sequence"/>
</dbReference>
<feature type="transmembrane region" description="Helical" evidence="2">
    <location>
        <begin position="103"/>
        <end position="126"/>
    </location>
</feature>
<name>A0A942U5Q3_9BACI</name>
<reference evidence="3" key="1">
    <citation type="submission" date="2021-05" db="EMBL/GenBank/DDBJ databases">
        <title>Novel Bacillus species.</title>
        <authorList>
            <person name="Liu G."/>
        </authorList>
    </citation>
    <scope>NUCLEOTIDE SEQUENCE</scope>
    <source>
        <strain evidence="3">FJAT-49825</strain>
    </source>
</reference>
<dbReference type="RefSeq" id="WP_213117378.1">
    <property type="nucleotide sequence ID" value="NZ_JAGYPF010000002.1"/>
</dbReference>
<keyword evidence="2" id="KW-1133">Transmembrane helix</keyword>
<feature type="region of interest" description="Disordered" evidence="1">
    <location>
        <begin position="1"/>
        <end position="26"/>
    </location>
</feature>
<protein>
    <submittedName>
        <fullName evidence="3">Uncharacterized protein</fullName>
    </submittedName>
</protein>
<evidence type="ECO:0000313" key="4">
    <source>
        <dbReference type="Proteomes" id="UP000679749"/>
    </source>
</evidence>
<keyword evidence="4" id="KW-1185">Reference proteome</keyword>
<organism evidence="3 4">
    <name type="scientific">Neobacillus rhizophilus</name>
    <dbReference type="NCBI Taxonomy" id="2833579"/>
    <lineage>
        <taxon>Bacteria</taxon>
        <taxon>Bacillati</taxon>
        <taxon>Bacillota</taxon>
        <taxon>Bacilli</taxon>
        <taxon>Bacillales</taxon>
        <taxon>Bacillaceae</taxon>
        <taxon>Neobacillus</taxon>
    </lineage>
</organism>
<feature type="transmembrane region" description="Helical" evidence="2">
    <location>
        <begin position="138"/>
        <end position="160"/>
    </location>
</feature>
<feature type="transmembrane region" description="Helical" evidence="2">
    <location>
        <begin position="214"/>
        <end position="236"/>
    </location>
</feature>
<sequence>MDEDWYDGYDGGVYTGSGTKGSKRKTRTRIPSLKSFIPKGSRRKRSRRGKVSDPETTIGIWVVMTALGAALFHAEWIFGILYTLFVIYTLLSKDLWPIKYVSVILTGMGILFFVALGLAVLLNLAFGSNILTAPATQVAYGYIIKAPLLSWSIVWVIENGMDWIKKRKMTKGNFVEKQKLLLYRLPALCLAASTVLLAWYVVHSLYTLYQWGIWGLNLVSIIHSWTAPFIIGITILGRLSKRWAK</sequence>
<dbReference type="AlphaFoldDB" id="A0A942U5Q3"/>
<feature type="compositionally biased region" description="Gly residues" evidence="1">
    <location>
        <begin position="9"/>
        <end position="19"/>
    </location>
</feature>
<evidence type="ECO:0000256" key="1">
    <source>
        <dbReference type="SAM" id="MobiDB-lite"/>
    </source>
</evidence>
<keyword evidence="2" id="KW-0472">Membrane</keyword>
<feature type="transmembrane region" description="Helical" evidence="2">
    <location>
        <begin position="181"/>
        <end position="202"/>
    </location>
</feature>
<comment type="caution">
    <text evidence="3">The sequence shown here is derived from an EMBL/GenBank/DDBJ whole genome shotgun (WGS) entry which is preliminary data.</text>
</comment>
<feature type="transmembrane region" description="Helical" evidence="2">
    <location>
        <begin position="58"/>
        <end position="91"/>
    </location>
</feature>
<proteinExistence type="predicted"/>
<dbReference type="EMBL" id="JAGYPF010000002">
    <property type="protein sequence ID" value="MBS4212853.1"/>
    <property type="molecule type" value="Genomic_DNA"/>
</dbReference>
<evidence type="ECO:0000256" key="2">
    <source>
        <dbReference type="SAM" id="Phobius"/>
    </source>
</evidence>
<gene>
    <name evidence="3" type="ORF">KHA99_10395</name>
</gene>
<keyword evidence="2" id="KW-0812">Transmembrane</keyword>
<accession>A0A942U5Q3</accession>